<dbReference type="InterPro" id="IPR015424">
    <property type="entry name" value="PyrdxlP-dep_Trfase"/>
</dbReference>
<dbReference type="FunFam" id="3.40.640.10:FF:000050">
    <property type="entry name" value="Serine hydroxymethyltransferase"/>
    <property type="match status" value="1"/>
</dbReference>
<proteinExistence type="inferred from homology"/>
<name>A0A7R9FZH3_TIMSH</name>
<dbReference type="Gene3D" id="3.40.640.10">
    <property type="entry name" value="Type I PLP-dependent aspartate aminotransferase-like (Major domain)"/>
    <property type="match status" value="1"/>
</dbReference>
<protein>
    <recommendedName>
        <fullName evidence="9">Serine hydroxymethyltransferase</fullName>
        <ecNumber evidence="9">2.1.2.1</ecNumber>
    </recommendedName>
</protein>
<dbReference type="InterPro" id="IPR001085">
    <property type="entry name" value="Ser_HO-MeTrfase"/>
</dbReference>
<dbReference type="PANTHER" id="PTHR11680">
    <property type="entry name" value="SERINE HYDROXYMETHYLTRANSFERASE"/>
    <property type="match status" value="1"/>
</dbReference>
<evidence type="ECO:0000256" key="3">
    <source>
        <dbReference type="ARBA" id="ARBA00004777"/>
    </source>
</evidence>
<evidence type="ECO:0000256" key="2">
    <source>
        <dbReference type="ARBA" id="ARBA00002224"/>
    </source>
</evidence>
<dbReference type="GO" id="GO:0035999">
    <property type="term" value="P:tetrahydrofolate interconversion"/>
    <property type="evidence" value="ECO:0007669"/>
    <property type="project" value="UniProtKB-UniPathway"/>
</dbReference>
<dbReference type="InterPro" id="IPR015422">
    <property type="entry name" value="PyrdxlP-dep_Trfase_small"/>
</dbReference>
<evidence type="ECO:0000256" key="8">
    <source>
        <dbReference type="PIRSR" id="PIRSR000412-50"/>
    </source>
</evidence>
<evidence type="ECO:0000256" key="1">
    <source>
        <dbReference type="ARBA" id="ARBA00001933"/>
    </source>
</evidence>
<evidence type="ECO:0000259" key="10">
    <source>
        <dbReference type="Pfam" id="PF00464"/>
    </source>
</evidence>
<dbReference type="GO" id="GO:0019264">
    <property type="term" value="P:glycine biosynthetic process from serine"/>
    <property type="evidence" value="ECO:0007669"/>
    <property type="project" value="InterPro"/>
</dbReference>
<dbReference type="PROSITE" id="PS00096">
    <property type="entry name" value="SHMT"/>
    <property type="match status" value="1"/>
</dbReference>
<feature type="domain" description="Serine hydroxymethyltransferase-like" evidence="10">
    <location>
        <begin position="365"/>
        <end position="462"/>
    </location>
</feature>
<keyword evidence="7 8" id="KW-0663">Pyridoxal phosphate</keyword>
<dbReference type="NCBIfam" id="NF000586">
    <property type="entry name" value="PRK00011.1"/>
    <property type="match status" value="1"/>
</dbReference>
<evidence type="ECO:0000256" key="9">
    <source>
        <dbReference type="RuleBase" id="RU000585"/>
    </source>
</evidence>
<dbReference type="PANTHER" id="PTHR11680:SF28">
    <property type="entry name" value="SERINE HYDROXYMETHYLTRANSFERASE, MITOCHONDRIAL"/>
    <property type="match status" value="1"/>
</dbReference>
<organism evidence="11">
    <name type="scientific">Timema shepardi</name>
    <name type="common">Walking stick</name>
    <dbReference type="NCBI Taxonomy" id="629360"/>
    <lineage>
        <taxon>Eukaryota</taxon>
        <taxon>Metazoa</taxon>
        <taxon>Ecdysozoa</taxon>
        <taxon>Arthropoda</taxon>
        <taxon>Hexapoda</taxon>
        <taxon>Insecta</taxon>
        <taxon>Pterygota</taxon>
        <taxon>Neoptera</taxon>
        <taxon>Polyneoptera</taxon>
        <taxon>Phasmatodea</taxon>
        <taxon>Timematodea</taxon>
        <taxon>Timematoidea</taxon>
        <taxon>Timematidae</taxon>
        <taxon>Timema</taxon>
    </lineage>
</organism>
<accession>A0A7R9FZH3</accession>
<keyword evidence="6 9" id="KW-0808">Transferase</keyword>
<comment type="pathway">
    <text evidence="3 9">One-carbon metabolism; tetrahydrofolate interconversion.</text>
</comment>
<dbReference type="PIRSF" id="PIRSF000412">
    <property type="entry name" value="SHMT"/>
    <property type="match status" value="1"/>
</dbReference>
<dbReference type="InterPro" id="IPR019798">
    <property type="entry name" value="Ser_HO-MeTrfase_PLP_BS"/>
</dbReference>
<dbReference type="GO" id="GO:0004372">
    <property type="term" value="F:glycine hydroxymethyltransferase activity"/>
    <property type="evidence" value="ECO:0007669"/>
    <property type="project" value="UniProtKB-EC"/>
</dbReference>
<feature type="domain" description="Serine hydroxymethyltransferase-like" evidence="10">
    <location>
        <begin position="24"/>
        <end position="328"/>
    </location>
</feature>
<comment type="catalytic activity">
    <reaction evidence="9">
        <text>(6R)-5,10-methylene-5,6,7,8-tetrahydrofolate + glycine + H2O = (6S)-5,6,7,8-tetrahydrofolate + L-serine</text>
        <dbReference type="Rhea" id="RHEA:15481"/>
        <dbReference type="ChEBI" id="CHEBI:15377"/>
        <dbReference type="ChEBI" id="CHEBI:15636"/>
        <dbReference type="ChEBI" id="CHEBI:33384"/>
        <dbReference type="ChEBI" id="CHEBI:57305"/>
        <dbReference type="ChEBI" id="CHEBI:57453"/>
        <dbReference type="EC" id="2.1.2.1"/>
    </reaction>
</comment>
<gene>
    <name evidence="11" type="ORF">TSIB3V08_LOCUS4322</name>
</gene>
<evidence type="ECO:0000256" key="7">
    <source>
        <dbReference type="ARBA" id="ARBA00022898"/>
    </source>
</evidence>
<reference evidence="11" key="1">
    <citation type="submission" date="2020-11" db="EMBL/GenBank/DDBJ databases">
        <authorList>
            <person name="Tran Van P."/>
        </authorList>
    </citation>
    <scope>NUCLEOTIDE SEQUENCE</scope>
</reference>
<dbReference type="Pfam" id="PF00464">
    <property type="entry name" value="SHMT"/>
    <property type="match status" value="2"/>
</dbReference>
<dbReference type="EMBL" id="OC001532">
    <property type="protein sequence ID" value="CAD7260137.1"/>
    <property type="molecule type" value="Genomic_DNA"/>
</dbReference>
<dbReference type="AlphaFoldDB" id="A0A7R9FZH3"/>
<comment type="function">
    <text evidence="2 9">Interconversion of serine and glycine.</text>
</comment>
<evidence type="ECO:0000256" key="5">
    <source>
        <dbReference type="ARBA" id="ARBA00022563"/>
    </source>
</evidence>
<keyword evidence="5 9" id="KW-0554">One-carbon metabolism</keyword>
<dbReference type="CDD" id="cd00378">
    <property type="entry name" value="SHMT"/>
    <property type="match status" value="1"/>
</dbReference>
<dbReference type="EC" id="2.1.2.1" evidence="9"/>
<dbReference type="InterPro" id="IPR049943">
    <property type="entry name" value="Ser_HO-MeTrfase-like"/>
</dbReference>
<dbReference type="SUPFAM" id="SSF53383">
    <property type="entry name" value="PLP-dependent transferases"/>
    <property type="match status" value="2"/>
</dbReference>
<dbReference type="UniPathway" id="UPA00193"/>
<dbReference type="InterPro" id="IPR015421">
    <property type="entry name" value="PyrdxlP-dep_Trfase_major"/>
</dbReference>
<dbReference type="HAMAP" id="MF_00051">
    <property type="entry name" value="SHMT"/>
    <property type="match status" value="1"/>
</dbReference>
<evidence type="ECO:0000313" key="11">
    <source>
        <dbReference type="EMBL" id="CAD7260137.1"/>
    </source>
</evidence>
<dbReference type="Gene3D" id="3.90.1150.10">
    <property type="entry name" value="Aspartate Aminotransferase, domain 1"/>
    <property type="match status" value="1"/>
</dbReference>
<dbReference type="InterPro" id="IPR039429">
    <property type="entry name" value="SHMT-like_dom"/>
</dbReference>
<evidence type="ECO:0000256" key="6">
    <source>
        <dbReference type="ARBA" id="ARBA00022679"/>
    </source>
</evidence>
<feature type="modified residue" description="N6-(pyridoxal phosphate)lysine" evidence="8">
    <location>
        <position position="253"/>
    </location>
</feature>
<sequence length="517" mass="57386">MHLQIVTTAIRASSAWTGKESAEKDDPEMWSLVQQEKKRQTSGLELIASENFCSRAALEVLGSCLNNKYSEGYPDQRYYGGTEVIDKIELLCQKRALEAFDLNPEEWGVNVQPYSGSPANFAVYTGLMKPHDRIMGLDLPHGGHLTHGFMTETKRVSATSVYFESMPYRLNVSTGLIDYDKLHDTAQLFRPQVIIAGTSAYSRLLDYKRFREVCDSIKAILLADMAHISGLVAGRVIPSPFEYADVVTTTTHKTLRGARSGMIFFRRGVKATDKKTGKPILYDYENKINSAVFPSLQGGPHNHAIGAVAVALKQACTQEFRDYQKQVIPYLCHKKNYKPFDSEPISCFSGCMVQSITLMLDEHAKDREVLLNAKALAAALLEHGYSLVSDGTDNHLVLVDLRSKNLDGARVEVVCNVAQITANKNACPGDKSALIPSGLRLGAPALTSRQFKEQDFHEVVKFLDRAVKIAALAKRTKLKDYKEVVANDSDIQLQLTALRSDVNKFAAKFPMPGFDDH</sequence>
<dbReference type="GO" id="GO:0005739">
    <property type="term" value="C:mitochondrion"/>
    <property type="evidence" value="ECO:0007669"/>
    <property type="project" value="TreeGrafter"/>
</dbReference>
<dbReference type="GO" id="GO:0030170">
    <property type="term" value="F:pyridoxal phosphate binding"/>
    <property type="evidence" value="ECO:0007669"/>
    <property type="project" value="InterPro"/>
</dbReference>
<comment type="similarity">
    <text evidence="4 9">Belongs to the SHMT family.</text>
</comment>
<comment type="cofactor">
    <cofactor evidence="1 8 9">
        <name>pyridoxal 5'-phosphate</name>
        <dbReference type="ChEBI" id="CHEBI:597326"/>
    </cofactor>
</comment>
<evidence type="ECO:0000256" key="4">
    <source>
        <dbReference type="ARBA" id="ARBA00006376"/>
    </source>
</evidence>